<evidence type="ECO:0000256" key="1">
    <source>
        <dbReference type="SAM" id="SignalP"/>
    </source>
</evidence>
<dbReference type="EMBL" id="JAVRRJ010000008">
    <property type="protein sequence ID" value="KAK5082440.1"/>
    <property type="molecule type" value="Genomic_DNA"/>
</dbReference>
<evidence type="ECO:0000313" key="3">
    <source>
        <dbReference type="Proteomes" id="UP001309876"/>
    </source>
</evidence>
<protein>
    <submittedName>
        <fullName evidence="2">Uncharacterized protein</fullName>
    </submittedName>
</protein>
<reference evidence="2 3" key="1">
    <citation type="submission" date="2023-08" db="EMBL/GenBank/DDBJ databases">
        <title>Black Yeasts Isolated from many extreme environments.</title>
        <authorList>
            <person name="Coleine C."/>
            <person name="Stajich J.E."/>
            <person name="Selbmann L."/>
        </authorList>
    </citation>
    <scope>NUCLEOTIDE SEQUENCE [LARGE SCALE GENOMIC DNA]</scope>
    <source>
        <strain evidence="2 3">CCFEE 5910</strain>
    </source>
</reference>
<feature type="signal peptide" evidence="1">
    <location>
        <begin position="1"/>
        <end position="17"/>
    </location>
</feature>
<keyword evidence="3" id="KW-1185">Reference proteome</keyword>
<organism evidence="2 3">
    <name type="scientific">Lithohypha guttulata</name>
    <dbReference type="NCBI Taxonomy" id="1690604"/>
    <lineage>
        <taxon>Eukaryota</taxon>
        <taxon>Fungi</taxon>
        <taxon>Dikarya</taxon>
        <taxon>Ascomycota</taxon>
        <taxon>Pezizomycotina</taxon>
        <taxon>Eurotiomycetes</taxon>
        <taxon>Chaetothyriomycetidae</taxon>
        <taxon>Chaetothyriales</taxon>
        <taxon>Trichomeriaceae</taxon>
        <taxon>Lithohypha</taxon>
    </lineage>
</organism>
<name>A0AAN7SV99_9EURO</name>
<gene>
    <name evidence="2" type="ORF">LTR05_007587</name>
</gene>
<dbReference type="Proteomes" id="UP001309876">
    <property type="component" value="Unassembled WGS sequence"/>
</dbReference>
<feature type="chain" id="PRO_5042984936" evidence="1">
    <location>
        <begin position="18"/>
        <end position="170"/>
    </location>
</feature>
<evidence type="ECO:0000313" key="2">
    <source>
        <dbReference type="EMBL" id="KAK5082440.1"/>
    </source>
</evidence>
<proteinExistence type="predicted"/>
<comment type="caution">
    <text evidence="2">The sequence shown here is derived from an EMBL/GenBank/DDBJ whole genome shotgun (WGS) entry which is preliminary data.</text>
</comment>
<accession>A0AAN7SV99</accession>
<keyword evidence="1" id="KW-0732">Signal</keyword>
<dbReference type="AlphaFoldDB" id="A0AAN7SV99"/>
<sequence>MKFSVILPALFGALALAAPRPNGDTSPETITDQFSVSNLRASTQKKNGRSWQQVSFDFEDKSTNAPDWTTCSISWKGKTPPHRSFRCDDGWVTAELEYFDDVQNFQVNLNHAYGETCENCNNEEDEDYEGEVGSCEVEVNDLRMGSVQEKDGVKWSEAKKSNILCPVDYD</sequence>